<dbReference type="Proteomes" id="UP001219349">
    <property type="component" value="Chromosome"/>
</dbReference>
<sequence length="360" mass="37701">MIEFRLGHQLAVVAFCLSFSVIANGASAQSDLLRVEMVEVKEESVLTDFQLSGTIEAKDSIELGFKQSGRVIEVLADEGDYVARGDALARLEAVQQDQALQVAQAAVTAAQAAADQARQASDRAKALLARGVGTRAARDNAVQAESEANGALESAQSNLDQAQRAVDDTVLRAPEQVVITDRYVAPGQIVGAAQPAFSMATLDGMEAVFAAADHPRLDGALGSHVKLTTLDIQRPPMSGTVSEISPLVDPASGTVTLRVAIDGVRSDMALLGAAVRAQVEIAADQGIAVPWTALMRQGEDAAVWIVNPDNSVSLTPVRIGSFVDGIVFLTEGVEPGQTVVGAGSQLLYPGRQVQRAEVLP</sequence>
<comment type="similarity">
    <text evidence="1">Belongs to the membrane fusion protein (MFP) (TC 8.A.1) family.</text>
</comment>
<evidence type="ECO:0000313" key="5">
    <source>
        <dbReference type="EMBL" id="WCR05747.1"/>
    </source>
</evidence>
<evidence type="ECO:0000259" key="4">
    <source>
        <dbReference type="Pfam" id="PF25967"/>
    </source>
</evidence>
<evidence type="ECO:0000256" key="2">
    <source>
        <dbReference type="SAM" id="Coils"/>
    </source>
</evidence>
<feature type="domain" description="Multidrug resistance protein MdtA-like C-terminal permuted SH3" evidence="4">
    <location>
        <begin position="287"/>
        <end position="341"/>
    </location>
</feature>
<dbReference type="Gene3D" id="2.40.30.170">
    <property type="match status" value="1"/>
</dbReference>
<reference evidence="5 6" key="1">
    <citation type="submission" date="2021-01" db="EMBL/GenBank/DDBJ databases">
        <title>Biogeographic distribution of Paracoccus.</title>
        <authorList>
            <person name="Hollensteiner J."/>
            <person name="Leineberger J."/>
            <person name="Brinkhoff T."/>
            <person name="Daniel R."/>
        </authorList>
    </citation>
    <scope>NUCLEOTIDE SEQUENCE [LARGE SCALE GENOMIC DNA]</scope>
    <source>
        <strain evidence="5 6">KCTC 22803</strain>
    </source>
</reference>
<dbReference type="NCBIfam" id="TIGR01730">
    <property type="entry name" value="RND_mfp"/>
    <property type="match status" value="1"/>
</dbReference>
<dbReference type="Gene3D" id="2.40.50.100">
    <property type="match status" value="1"/>
</dbReference>
<protein>
    <submittedName>
        <fullName evidence="5">Efflux RND transporter periplasmic adaptor subunit</fullName>
    </submittedName>
</protein>
<organism evidence="5 6">
    <name type="scientific">Paracoccus fistulariae</name>
    <dbReference type="NCBI Taxonomy" id="658446"/>
    <lineage>
        <taxon>Bacteria</taxon>
        <taxon>Pseudomonadati</taxon>
        <taxon>Pseudomonadota</taxon>
        <taxon>Alphaproteobacteria</taxon>
        <taxon>Rhodobacterales</taxon>
        <taxon>Paracoccaceae</taxon>
        <taxon>Paracoccus</taxon>
    </lineage>
</organism>
<evidence type="ECO:0000256" key="3">
    <source>
        <dbReference type="SAM" id="SignalP"/>
    </source>
</evidence>
<dbReference type="Gene3D" id="2.40.420.20">
    <property type="match status" value="1"/>
</dbReference>
<dbReference type="InterPro" id="IPR006143">
    <property type="entry name" value="RND_pump_MFP"/>
</dbReference>
<dbReference type="PANTHER" id="PTHR30469">
    <property type="entry name" value="MULTIDRUG RESISTANCE PROTEIN MDTA"/>
    <property type="match status" value="1"/>
</dbReference>
<keyword evidence="2" id="KW-0175">Coiled coil</keyword>
<dbReference type="EMBL" id="CP067136">
    <property type="protein sequence ID" value="WCR05747.1"/>
    <property type="molecule type" value="Genomic_DNA"/>
</dbReference>
<evidence type="ECO:0000313" key="6">
    <source>
        <dbReference type="Proteomes" id="UP001219349"/>
    </source>
</evidence>
<evidence type="ECO:0000256" key="1">
    <source>
        <dbReference type="ARBA" id="ARBA00009477"/>
    </source>
</evidence>
<accession>A0ABY7SFE4</accession>
<feature type="chain" id="PRO_5046841081" evidence="3">
    <location>
        <begin position="26"/>
        <end position="360"/>
    </location>
</feature>
<keyword evidence="3" id="KW-0732">Signal</keyword>
<dbReference type="Gene3D" id="1.10.287.470">
    <property type="entry name" value="Helix hairpin bin"/>
    <property type="match status" value="1"/>
</dbReference>
<dbReference type="RefSeq" id="WP_271886446.1">
    <property type="nucleotide sequence ID" value="NZ_CP067136.1"/>
</dbReference>
<gene>
    <name evidence="5" type="ORF">JHX87_09330</name>
</gene>
<dbReference type="PANTHER" id="PTHR30469:SF38">
    <property type="entry name" value="HLYD FAMILY SECRETION PROTEIN"/>
    <property type="match status" value="1"/>
</dbReference>
<dbReference type="InterPro" id="IPR058627">
    <property type="entry name" value="MdtA-like_C"/>
</dbReference>
<keyword evidence="6" id="KW-1185">Reference proteome</keyword>
<dbReference type="SUPFAM" id="SSF111369">
    <property type="entry name" value="HlyD-like secretion proteins"/>
    <property type="match status" value="1"/>
</dbReference>
<proteinExistence type="inferred from homology"/>
<dbReference type="Pfam" id="PF25967">
    <property type="entry name" value="RND-MFP_C"/>
    <property type="match status" value="1"/>
</dbReference>
<feature type="signal peptide" evidence="3">
    <location>
        <begin position="1"/>
        <end position="25"/>
    </location>
</feature>
<name>A0ABY7SFE4_9RHOB</name>
<feature type="coiled-coil region" evidence="2">
    <location>
        <begin position="100"/>
        <end position="172"/>
    </location>
</feature>